<feature type="compositionally biased region" description="Basic and acidic residues" evidence="1">
    <location>
        <begin position="131"/>
        <end position="148"/>
    </location>
</feature>
<sequence>MVKFSQALYSKDGESRFIEVKRIPHQNNYDDFVNHLFCPDENCDAKLIYVRTREGGYLKKPQGFEHNEECNYADDSIRVVPETVYIEINGNISDDGISRRNKNMGKKLRDFLNPPEEKKVAKSDKKKTTRSKKDSDDPNSKDVKTGVRIKYDPNSIVSKEELDQNGTKTREPAFISVLLHQISERDSNKNLSTVGLIKNVVLNKEQSSASIQVVFENVKATIYLPQAFFSNSIRGLSKEQLFEYVEMLGKYIRTNPDSLYINTMCQTHKIDIENLALYVYDPDFPSFILASNTNREFRSLSVLASMISTNAI</sequence>
<feature type="region of interest" description="Disordered" evidence="1">
    <location>
        <begin position="107"/>
        <end position="148"/>
    </location>
</feature>
<dbReference type="Proteomes" id="UP000310506">
    <property type="component" value="Unassembled WGS sequence"/>
</dbReference>
<dbReference type="AlphaFoldDB" id="A0A4S3B0T6"/>
<organism evidence="2 3">
    <name type="scientific">Vagococcus silagei</name>
    <dbReference type="NCBI Taxonomy" id="2508885"/>
    <lineage>
        <taxon>Bacteria</taxon>
        <taxon>Bacillati</taxon>
        <taxon>Bacillota</taxon>
        <taxon>Bacilli</taxon>
        <taxon>Lactobacillales</taxon>
        <taxon>Enterococcaceae</taxon>
        <taxon>Vagococcus</taxon>
    </lineage>
</organism>
<comment type="caution">
    <text evidence="2">The sequence shown here is derived from an EMBL/GenBank/DDBJ whole genome shotgun (WGS) entry which is preliminary data.</text>
</comment>
<feature type="compositionally biased region" description="Basic and acidic residues" evidence="1">
    <location>
        <begin position="107"/>
        <end position="123"/>
    </location>
</feature>
<evidence type="ECO:0000256" key="1">
    <source>
        <dbReference type="SAM" id="MobiDB-lite"/>
    </source>
</evidence>
<name>A0A4S3B0T6_9ENTE</name>
<evidence type="ECO:0000313" key="2">
    <source>
        <dbReference type="EMBL" id="THB60382.1"/>
    </source>
</evidence>
<accession>A0A4S3B0T6</accession>
<keyword evidence="3" id="KW-1185">Reference proteome</keyword>
<reference evidence="2 3" key="1">
    <citation type="submission" date="2019-01" db="EMBL/GenBank/DDBJ databases">
        <title>Vagococcus silagei sp. nov. isolated from brewer's grain.</title>
        <authorList>
            <person name="Guu J.-R."/>
        </authorList>
    </citation>
    <scope>NUCLEOTIDE SEQUENCE [LARGE SCALE GENOMIC DNA]</scope>
    <source>
        <strain evidence="2 3">2B-2</strain>
    </source>
</reference>
<protein>
    <submittedName>
        <fullName evidence="2">Uncharacterized protein</fullName>
    </submittedName>
</protein>
<dbReference type="OrthoDB" id="2452459at2"/>
<dbReference type="RefSeq" id="WP_136137603.1">
    <property type="nucleotide sequence ID" value="NZ_SDGV01000024.1"/>
</dbReference>
<gene>
    <name evidence="2" type="ORF">ESZ54_10440</name>
</gene>
<evidence type="ECO:0000313" key="3">
    <source>
        <dbReference type="Proteomes" id="UP000310506"/>
    </source>
</evidence>
<proteinExistence type="predicted"/>
<dbReference type="EMBL" id="SDGV01000024">
    <property type="protein sequence ID" value="THB60382.1"/>
    <property type="molecule type" value="Genomic_DNA"/>
</dbReference>